<organism evidence="4 5">
    <name type="scientific">Thelohanellus kitauei</name>
    <name type="common">Myxosporean</name>
    <dbReference type="NCBI Taxonomy" id="669202"/>
    <lineage>
        <taxon>Eukaryota</taxon>
        <taxon>Metazoa</taxon>
        <taxon>Cnidaria</taxon>
        <taxon>Myxozoa</taxon>
        <taxon>Myxosporea</taxon>
        <taxon>Bivalvulida</taxon>
        <taxon>Platysporina</taxon>
        <taxon>Myxobolidae</taxon>
        <taxon>Thelohanellus</taxon>
    </lineage>
</organism>
<dbReference type="SUPFAM" id="SSF47874">
    <property type="entry name" value="Annexin"/>
    <property type="match status" value="1"/>
</dbReference>
<dbReference type="Gene3D" id="1.10.220.10">
    <property type="entry name" value="Annexin"/>
    <property type="match status" value="2"/>
</dbReference>
<dbReference type="Pfam" id="PF00191">
    <property type="entry name" value="Annexin"/>
    <property type="match status" value="1"/>
</dbReference>
<evidence type="ECO:0000256" key="2">
    <source>
        <dbReference type="ARBA" id="ARBA00022737"/>
    </source>
</evidence>
<evidence type="ECO:0000313" key="4">
    <source>
        <dbReference type="EMBL" id="KII71502.1"/>
    </source>
</evidence>
<dbReference type="OrthoDB" id="37886at2759"/>
<dbReference type="InterPro" id="IPR037104">
    <property type="entry name" value="Annexin_sf"/>
</dbReference>
<dbReference type="GO" id="GO:0005634">
    <property type="term" value="C:nucleus"/>
    <property type="evidence" value="ECO:0007669"/>
    <property type="project" value="TreeGrafter"/>
</dbReference>
<keyword evidence="2" id="KW-0677">Repeat</keyword>
<keyword evidence="5" id="KW-1185">Reference proteome</keyword>
<dbReference type="GO" id="GO:0005737">
    <property type="term" value="C:cytoplasm"/>
    <property type="evidence" value="ECO:0007669"/>
    <property type="project" value="TreeGrafter"/>
</dbReference>
<gene>
    <name evidence="4" type="ORF">RF11_04048</name>
</gene>
<proteinExistence type="inferred from homology"/>
<dbReference type="InterPro" id="IPR018502">
    <property type="entry name" value="Annexin_repeat"/>
</dbReference>
<dbReference type="PANTHER" id="PTHR10502:SF102">
    <property type="entry name" value="ANNEXIN B11"/>
    <property type="match status" value="1"/>
</dbReference>
<name>A0A0C2NC03_THEKT</name>
<evidence type="ECO:0000256" key="1">
    <source>
        <dbReference type="ARBA" id="ARBA00007831"/>
    </source>
</evidence>
<dbReference type="EMBL" id="JWZT01001748">
    <property type="protein sequence ID" value="KII71502.1"/>
    <property type="molecule type" value="Genomic_DNA"/>
</dbReference>
<sequence>MSQQAPAAPIPSLRPTEKMSIETAVNILRNNLMSSNADEMAIYNVLAHSTLQLRGYIRAEYKRTSMNELTTDLMSRFRQESQYFIYGLLNTGAEFDAFILYKATEFTFNHELVIHIFSTRTHEQLLSIRASLQRLFRVDLGRLIKMRTSGNYRKLLTFLMKNPRDLGGPKIYEIDRDRDIIKQGSHELFGVSMNLIPLFAKSSIPHIQAVVASYENVKINLSDIQRKCMGEYSAALKSLCHCILNPTSYFADFLKRNIYYAQIEAIIIVACTRCEYDLGSISNCYTAKYGTNLAQDIYNRFCGQHPAIAEGILMLLGMK</sequence>
<dbReference type="PANTHER" id="PTHR10502">
    <property type="entry name" value="ANNEXIN"/>
    <property type="match status" value="1"/>
</dbReference>
<dbReference type="PROSITE" id="PS51897">
    <property type="entry name" value="ANNEXIN_2"/>
    <property type="match status" value="1"/>
</dbReference>
<comment type="similarity">
    <text evidence="1">Belongs to the annexin family.</text>
</comment>
<dbReference type="GO" id="GO:0005544">
    <property type="term" value="F:calcium-dependent phospholipid binding"/>
    <property type="evidence" value="ECO:0007669"/>
    <property type="project" value="InterPro"/>
</dbReference>
<accession>A0A0C2NC03</accession>
<dbReference type="AlphaFoldDB" id="A0A0C2NC03"/>
<protein>
    <submittedName>
        <fullName evidence="4">Annexin A2</fullName>
    </submittedName>
</protein>
<dbReference type="GO" id="GO:0001786">
    <property type="term" value="F:phosphatidylserine binding"/>
    <property type="evidence" value="ECO:0007669"/>
    <property type="project" value="TreeGrafter"/>
</dbReference>
<reference evidence="4 5" key="1">
    <citation type="journal article" date="2014" name="Genome Biol. Evol.">
        <title>The genome of the myxosporean Thelohanellus kitauei shows adaptations to nutrient acquisition within its fish host.</title>
        <authorList>
            <person name="Yang Y."/>
            <person name="Xiong J."/>
            <person name="Zhou Z."/>
            <person name="Huo F."/>
            <person name="Miao W."/>
            <person name="Ran C."/>
            <person name="Liu Y."/>
            <person name="Zhang J."/>
            <person name="Feng J."/>
            <person name="Wang M."/>
            <person name="Wang M."/>
            <person name="Wang L."/>
            <person name="Yao B."/>
        </authorList>
    </citation>
    <scope>NUCLEOTIDE SEQUENCE [LARGE SCALE GENOMIC DNA]</scope>
    <source>
        <strain evidence="4">Wuqing</strain>
    </source>
</reference>
<dbReference type="Proteomes" id="UP000031668">
    <property type="component" value="Unassembled WGS sequence"/>
</dbReference>
<keyword evidence="3" id="KW-0041">Annexin</keyword>
<evidence type="ECO:0000313" key="5">
    <source>
        <dbReference type="Proteomes" id="UP000031668"/>
    </source>
</evidence>
<dbReference type="OMA" id="DLMRIRT"/>
<evidence type="ECO:0000256" key="3">
    <source>
        <dbReference type="ARBA" id="ARBA00023216"/>
    </source>
</evidence>
<dbReference type="GO" id="GO:0005886">
    <property type="term" value="C:plasma membrane"/>
    <property type="evidence" value="ECO:0007669"/>
    <property type="project" value="TreeGrafter"/>
</dbReference>
<dbReference type="GO" id="GO:0005509">
    <property type="term" value="F:calcium ion binding"/>
    <property type="evidence" value="ECO:0007669"/>
    <property type="project" value="InterPro"/>
</dbReference>
<dbReference type="GO" id="GO:0012506">
    <property type="term" value="C:vesicle membrane"/>
    <property type="evidence" value="ECO:0007669"/>
    <property type="project" value="TreeGrafter"/>
</dbReference>
<comment type="caution">
    <text evidence="4">The sequence shown here is derived from an EMBL/GenBank/DDBJ whole genome shotgun (WGS) entry which is preliminary data.</text>
</comment>